<name>A0A8C4NKG1_EPTBU</name>
<dbReference type="InterPro" id="IPR011990">
    <property type="entry name" value="TPR-like_helical_dom_sf"/>
</dbReference>
<dbReference type="InterPro" id="IPR039904">
    <property type="entry name" value="TRANK1"/>
</dbReference>
<feature type="compositionally biased region" description="Acidic residues" evidence="1">
    <location>
        <begin position="940"/>
        <end position="959"/>
    </location>
</feature>
<dbReference type="Proteomes" id="UP000694388">
    <property type="component" value="Unplaced"/>
</dbReference>
<evidence type="ECO:0000313" key="3">
    <source>
        <dbReference type="Proteomes" id="UP000694388"/>
    </source>
</evidence>
<organism evidence="2 3">
    <name type="scientific">Eptatretus burgeri</name>
    <name type="common">Inshore hagfish</name>
    <dbReference type="NCBI Taxonomy" id="7764"/>
    <lineage>
        <taxon>Eukaryota</taxon>
        <taxon>Metazoa</taxon>
        <taxon>Chordata</taxon>
        <taxon>Craniata</taxon>
        <taxon>Vertebrata</taxon>
        <taxon>Cyclostomata</taxon>
        <taxon>Myxini</taxon>
        <taxon>Myxiniformes</taxon>
        <taxon>Myxinidae</taxon>
        <taxon>Eptatretinae</taxon>
        <taxon>Eptatretus</taxon>
    </lineage>
</organism>
<reference evidence="2" key="2">
    <citation type="submission" date="2025-09" db="UniProtKB">
        <authorList>
            <consortium name="Ensembl"/>
        </authorList>
    </citation>
    <scope>IDENTIFICATION</scope>
</reference>
<evidence type="ECO:0000256" key="1">
    <source>
        <dbReference type="SAM" id="MobiDB-lite"/>
    </source>
</evidence>
<feature type="compositionally biased region" description="Basic and acidic residues" evidence="1">
    <location>
        <begin position="960"/>
        <end position="972"/>
    </location>
</feature>
<dbReference type="Ensembl" id="ENSEBUT00000004821.1">
    <property type="protein sequence ID" value="ENSEBUP00000004386.1"/>
    <property type="gene ID" value="ENSEBUG00000003108.1"/>
</dbReference>
<feature type="region of interest" description="Disordered" evidence="1">
    <location>
        <begin position="940"/>
        <end position="972"/>
    </location>
</feature>
<keyword evidence="3" id="KW-1185">Reference proteome</keyword>
<dbReference type="PANTHER" id="PTHR21529:SF4">
    <property type="entry name" value="TPR AND ANKYRIN REPEAT-CONTAINING PROTEIN 1"/>
    <property type="match status" value="1"/>
</dbReference>
<evidence type="ECO:0000313" key="2">
    <source>
        <dbReference type="Ensembl" id="ENSEBUP00000004386.1"/>
    </source>
</evidence>
<reference evidence="2" key="1">
    <citation type="submission" date="2025-08" db="UniProtKB">
        <authorList>
            <consortium name="Ensembl"/>
        </authorList>
    </citation>
    <scope>IDENTIFICATION</scope>
</reference>
<protein>
    <submittedName>
        <fullName evidence="2">Uncharacterized protein</fullName>
    </submittedName>
</protein>
<dbReference type="AlphaFoldDB" id="A0A8C4NKG1"/>
<proteinExistence type="predicted"/>
<sequence length="1115" mass="128158">MKEKLALAHNTVLQLRPEKGNQKNAQQYLSLAKTYLECGMPQLGLKCLQNAKEFMLCAELCERMGKFQEAVNWYSKAQCFDKVAHVVESMGFQSRNPSASALSVENWRLRAAAAHLHADRESDALNSLSSLPPETQIRFLKSYKRFGPAGNLLIKMGRRNEAAALFRDNGQLAQAAEAAEPKSQMAAECLLGDVRVHMHLALAHSEDVDQPFRLLLMRVESGLVDICKEVHVPLIQAEAHFLLGQLQSDAEELKLAYHLFDKLGHIMGKVEALAAFLDCGQGGPDCVAWLLDALEGLLNVIVAFCSKFGGSQLTDAQTQDINHCHVFYGIHEEPNEYRILKYEGSRFQKLWFDLNDGSTNHFAASKVSLQKAREILQAHMLKLLKYLVYKVRDFSQQNSIEICPSLILGLACQQEGCKKLHRQISKHDINELVITKINDIHLLGILLKAEAELKSDDLVAVTNLMPKQKFEACEGLLSLLFPKHFHLRHLSENRKGFSSLLGRIRNGSYFAPVITKYMKDCVEQCSARERRESSDMWIKVFCASKLLSKTKEHLELLHQEEEHFIAMKNKTKSDILPGKKGMIMNTGHCICFFRLFVDSMSYFQNRELADSMHYFYRFLKLIKDRQSFNHSLLPSMGNLVMLLEFQFLLTFALFMRVKHQVICLPRSYLTILNLWELLVNVNLTNRKNAINTYAAKKGVESRLTNHLKFLVDSLSSCLPRTFSKECLMSGEMERAVVLCLVVLVNSGIVSKIDIPIRLYLSELKVKLESLFADVPSRLMACVGAVNSAKRPIDVVNILEGLLKQRDDEFVQDFSWENSHYGQNSIIFQRVYHKRFGERAFSPLENLNEETSFQEQKMADEHEYFENTVEEVIVQRQRNQKRKEATQIRWRKAFRKVMLCLRMLSPLRVAARNTSFIPAVVNNKRCEICGVVFRKYVTAEEEEQQQQQTEDEPDVSEESDMPEHEDATTTKGHCNLENHMQRVIEYSDYRAFFQHSVDPVLWQAKEVKKNLKLATLDPLQQERKKLSELEKDITDTAEFIRQTMNWQAGKDLLLSKAKELENFLQHVNGMLSKEMPSTVALEPEEIEDDHATFEEIQPQTYRNKKCRKYRQRGKRR</sequence>
<dbReference type="PANTHER" id="PTHR21529">
    <property type="entry name" value="MAMMARY TURMOR VIRUS RECEPTOR HOMOLOG 1, 2 MTVR1, 2"/>
    <property type="match status" value="1"/>
</dbReference>
<accession>A0A8C4NKG1</accession>
<dbReference type="SUPFAM" id="SSF48452">
    <property type="entry name" value="TPR-like"/>
    <property type="match status" value="1"/>
</dbReference>